<dbReference type="InterPro" id="IPR051328">
    <property type="entry name" value="T7SS_ABC-Transporter"/>
</dbReference>
<dbReference type="OrthoDB" id="9811483at2"/>
<dbReference type="InterPro" id="IPR017501">
    <property type="entry name" value="Phage_infect_YhgE_C"/>
</dbReference>
<dbReference type="InterPro" id="IPR017500">
    <property type="entry name" value="Phage_infect_YhgE_N"/>
</dbReference>
<evidence type="ECO:0000313" key="7">
    <source>
        <dbReference type="EMBL" id="GEO28806.1"/>
    </source>
</evidence>
<keyword evidence="3 5" id="KW-1133">Transmembrane helix</keyword>
<evidence type="ECO:0000313" key="8">
    <source>
        <dbReference type="Proteomes" id="UP000321534"/>
    </source>
</evidence>
<proteinExistence type="predicted"/>
<keyword evidence="8" id="KW-1185">Reference proteome</keyword>
<gene>
    <name evidence="7" type="primary">yhgE</name>
    <name evidence="7" type="ORF">TAE01_06160</name>
</gene>
<keyword evidence="4 5" id="KW-0472">Membrane</keyword>
<dbReference type="PANTHER" id="PTHR43077">
    <property type="entry name" value="TRANSPORT PERMEASE YVFS-RELATED"/>
    <property type="match status" value="1"/>
</dbReference>
<dbReference type="InterPro" id="IPR013525">
    <property type="entry name" value="ABC2_TM"/>
</dbReference>
<evidence type="ECO:0000256" key="1">
    <source>
        <dbReference type="ARBA" id="ARBA00004141"/>
    </source>
</evidence>
<dbReference type="EMBL" id="BJYX01000002">
    <property type="protein sequence ID" value="GEO28806.1"/>
    <property type="molecule type" value="Genomic_DNA"/>
</dbReference>
<organism evidence="7 8">
    <name type="scientific">Terrabacter aerolatus</name>
    <dbReference type="NCBI Taxonomy" id="422442"/>
    <lineage>
        <taxon>Bacteria</taxon>
        <taxon>Bacillati</taxon>
        <taxon>Actinomycetota</taxon>
        <taxon>Actinomycetes</taxon>
        <taxon>Micrococcales</taxon>
        <taxon>Intrasporangiaceae</taxon>
        <taxon>Terrabacter</taxon>
    </lineage>
</organism>
<feature type="transmembrane region" description="Helical" evidence="5">
    <location>
        <begin position="533"/>
        <end position="552"/>
    </location>
</feature>
<feature type="transmembrane region" description="Helical" evidence="5">
    <location>
        <begin position="564"/>
        <end position="585"/>
    </location>
</feature>
<evidence type="ECO:0000256" key="5">
    <source>
        <dbReference type="SAM" id="Phobius"/>
    </source>
</evidence>
<evidence type="ECO:0000259" key="6">
    <source>
        <dbReference type="Pfam" id="PF12698"/>
    </source>
</evidence>
<protein>
    <submittedName>
        <fullName evidence="7">ABC transporter</fullName>
    </submittedName>
</protein>
<feature type="transmembrane region" description="Helical" evidence="5">
    <location>
        <begin position="594"/>
        <end position="613"/>
    </location>
</feature>
<dbReference type="PANTHER" id="PTHR43077:SF5">
    <property type="entry name" value="PHAGE INFECTION PROTEIN"/>
    <property type="match status" value="1"/>
</dbReference>
<evidence type="ECO:0000256" key="2">
    <source>
        <dbReference type="ARBA" id="ARBA00022692"/>
    </source>
</evidence>
<comment type="caution">
    <text evidence="7">The sequence shown here is derived from an EMBL/GenBank/DDBJ whole genome shotgun (WGS) entry which is preliminary data.</text>
</comment>
<dbReference type="GO" id="GO:0140359">
    <property type="term" value="F:ABC-type transporter activity"/>
    <property type="evidence" value="ECO:0007669"/>
    <property type="project" value="InterPro"/>
</dbReference>
<name>A0A512CX79_9MICO</name>
<dbReference type="NCBIfam" id="TIGR03062">
    <property type="entry name" value="pip_yhgE_Cterm"/>
    <property type="match status" value="1"/>
</dbReference>
<dbReference type="InterPro" id="IPR023908">
    <property type="entry name" value="xxxLxxG_rpt"/>
</dbReference>
<reference evidence="7 8" key="1">
    <citation type="submission" date="2019-07" db="EMBL/GenBank/DDBJ databases">
        <title>Whole genome shotgun sequence of Terrabacter aerolatus NBRC 106305.</title>
        <authorList>
            <person name="Hosoyama A."/>
            <person name="Uohara A."/>
            <person name="Ohji S."/>
            <person name="Ichikawa N."/>
        </authorList>
    </citation>
    <scope>NUCLEOTIDE SEQUENCE [LARGE SCALE GENOMIC DNA]</scope>
    <source>
        <strain evidence="7 8">NBRC 106305</strain>
    </source>
</reference>
<comment type="subcellular location">
    <subcellularLocation>
        <location evidence="1">Membrane</location>
        <topology evidence="1">Multi-pass membrane protein</topology>
    </subcellularLocation>
</comment>
<dbReference type="Gene3D" id="3.40.1710.10">
    <property type="entry name" value="abc type-2 transporter like domain"/>
    <property type="match status" value="1"/>
</dbReference>
<dbReference type="Gene3D" id="1.10.287.950">
    <property type="entry name" value="Methyl-accepting chemotaxis protein"/>
    <property type="match status" value="1"/>
</dbReference>
<dbReference type="NCBIfam" id="TIGR03057">
    <property type="entry name" value="xxxLxxG_by_4"/>
    <property type="match status" value="2"/>
</dbReference>
<sequence>MNPVRLAVAELRRLTSSRLARLALAALVLIPTLYGGLYLYANHDPYGAFPQVPAAVVSDDTGTTLSTGEKLQVGGGVADHLVESKSFDWHRVSHSEALRGVDDGTYAFAVIMPTTFSADLASTAEMKPRQATVVLETNDANNYMTSMIGNQVIKQVTASVASEVSQTAASKLLLGFSQVHDQLVTAVDGSDKLRAGAVKADSGAHQLSSGAAGLAGGLHDLTSGARRLATGIGQAASGADSLEAGAAQLASGLGTLQSRTASLPSQTDQLADGAEQVAAGNRTIAGYGTRAATASSDLRRRIAADRTSFLDALRAQGLTDAQLSVVSSRLDTIDGYVNRADSTIQSASSDLTRLSKGADQVATGARALANATPALTDGIASAHSGAVRLRDGASRLSSGLGTLRTGADQLATGADKAATGADSLASGASSLGSGLDALSKGATDLHAGLVKGRDSIPDPSDAQRKAMAQTIGNPVGVSTGSLSSAGSYGAGLAPLFMSLALWIGAYVLFLFVRPLSPRALATSQRSIRTALGGWLAPTLVGLVQVASLVLVVGRGVDIRIAHPVLAFLFLCFTSMTFVAILHALAARFGAVGKFLGLVFMVVQLVSAGGTFPWQTLPAPLQAVHHVVPMSHAVDGLRRLLYGADLGPVLGSLGVLAAYLVVALAVSTIAARRSRMWTPKRIKPALEL</sequence>
<feature type="domain" description="ABC-2 type transporter transmembrane" evidence="6">
    <location>
        <begin position="483"/>
        <end position="666"/>
    </location>
</feature>
<feature type="transmembrane region" description="Helical" evidence="5">
    <location>
        <begin position="21"/>
        <end position="41"/>
    </location>
</feature>
<dbReference type="RefSeq" id="WP_147063275.1">
    <property type="nucleotide sequence ID" value="NZ_BAAARO010000021.1"/>
</dbReference>
<dbReference type="GO" id="GO:0016020">
    <property type="term" value="C:membrane"/>
    <property type="evidence" value="ECO:0007669"/>
    <property type="project" value="UniProtKB-SubCell"/>
</dbReference>
<evidence type="ECO:0000256" key="4">
    <source>
        <dbReference type="ARBA" id="ARBA00023136"/>
    </source>
</evidence>
<accession>A0A512CX79</accession>
<dbReference type="AlphaFoldDB" id="A0A512CX79"/>
<feature type="transmembrane region" description="Helical" evidence="5">
    <location>
        <begin position="488"/>
        <end position="512"/>
    </location>
</feature>
<evidence type="ECO:0000256" key="3">
    <source>
        <dbReference type="ARBA" id="ARBA00022989"/>
    </source>
</evidence>
<dbReference type="NCBIfam" id="TIGR03061">
    <property type="entry name" value="pip_yhgE_Nterm"/>
    <property type="match status" value="1"/>
</dbReference>
<dbReference type="Proteomes" id="UP000321534">
    <property type="component" value="Unassembled WGS sequence"/>
</dbReference>
<keyword evidence="2 5" id="KW-0812">Transmembrane</keyword>
<dbReference type="Pfam" id="PF12698">
    <property type="entry name" value="ABC2_membrane_3"/>
    <property type="match status" value="1"/>
</dbReference>
<feature type="transmembrane region" description="Helical" evidence="5">
    <location>
        <begin position="648"/>
        <end position="670"/>
    </location>
</feature>